<reference evidence="1 2" key="1">
    <citation type="submission" date="2020-07" db="EMBL/GenBank/DDBJ databases">
        <title>Gai3-2, isolated from salt lake.</title>
        <authorList>
            <person name="Cui H."/>
            <person name="Shi X."/>
        </authorList>
    </citation>
    <scope>NUCLEOTIDE SEQUENCE [LARGE SCALE GENOMIC DNA]</scope>
    <source>
        <strain evidence="1 2">Gai3-2</strain>
        <plasmid evidence="1 2">unnamed1</plasmid>
    </source>
</reference>
<dbReference type="Proteomes" id="UP000509750">
    <property type="component" value="Plasmid unnamed1"/>
</dbReference>
<keyword evidence="2" id="KW-1185">Reference proteome</keyword>
<dbReference type="Gene3D" id="3.40.50.2000">
    <property type="entry name" value="Glycogen Phosphorylase B"/>
    <property type="match status" value="2"/>
</dbReference>
<name>A0A7D5K3C1_9EURY</name>
<accession>A0A7D5K3C1</accession>
<evidence type="ECO:0000313" key="2">
    <source>
        <dbReference type="Proteomes" id="UP000509750"/>
    </source>
</evidence>
<dbReference type="KEGG" id="halg:HUG10_18390"/>
<proteinExistence type="predicted"/>
<dbReference type="PANTHER" id="PTHR39662">
    <property type="entry name" value="DUF354 DOMAIN-CONTAINING PROTEIN-RELATED"/>
    <property type="match status" value="1"/>
</dbReference>
<dbReference type="RefSeq" id="WP_179171155.1">
    <property type="nucleotide sequence ID" value="NZ_CP058530.1"/>
</dbReference>
<dbReference type="OrthoDB" id="185087at2157"/>
<sequence>MRVLFDVSHPAHVHLFKHAADGLRESGHDVHVASREKDVTTDLLDAAGVAHTPLTGVTEGRGGLVREWVAREARLLRLARRFDPDVVVSRLNPAAAHVSRLLGVPNVVFHDTENAGLLERVTTPFASVVCTPSRYGRDLGAHQRRYEGFHELAYLHPARFDPDPESLRESGVDPDEPYAVLRFVAMGAHHDTGHESLTPEGKRDLVERLEGAGLTVYVSSEGPLPADLDDRRLPVPPEDLHQLLAHADLYAGDSGTTAAEAAVLGTPTVRLNPFDGEMGVFHELHEYGLVTTVRDDDEFVETAVDLAADPDAGDRWRARRRDMLAEKVDVTAYMLDTVQEVGAA</sequence>
<dbReference type="EMBL" id="CP058530">
    <property type="protein sequence ID" value="QLG29581.1"/>
    <property type="molecule type" value="Genomic_DNA"/>
</dbReference>
<dbReference type="PIRSF" id="PIRSF005357">
    <property type="entry name" value="UCP005357"/>
    <property type="match status" value="1"/>
</dbReference>
<protein>
    <submittedName>
        <fullName evidence="1">DUF354 domain-containing protein</fullName>
    </submittedName>
</protein>
<gene>
    <name evidence="1" type="ORF">HUG10_18390</name>
</gene>
<dbReference type="GeneID" id="56030845"/>
<dbReference type="SUPFAM" id="SSF53756">
    <property type="entry name" value="UDP-Glycosyltransferase/glycogen phosphorylase"/>
    <property type="match status" value="1"/>
</dbReference>
<organism evidence="1 2">
    <name type="scientific">Halorarum halophilum</name>
    <dbReference type="NCBI Taxonomy" id="2743090"/>
    <lineage>
        <taxon>Archaea</taxon>
        <taxon>Methanobacteriati</taxon>
        <taxon>Methanobacteriota</taxon>
        <taxon>Stenosarchaea group</taxon>
        <taxon>Halobacteria</taxon>
        <taxon>Halobacteriales</taxon>
        <taxon>Haloferacaceae</taxon>
        <taxon>Halorarum</taxon>
    </lineage>
</organism>
<keyword evidence="1" id="KW-0614">Plasmid</keyword>
<dbReference type="AlphaFoldDB" id="A0A7D5K3C1"/>
<dbReference type="PANTHER" id="PTHR39662:SF1">
    <property type="entry name" value="DUF354 DOMAIN-CONTAINING PROTEIN"/>
    <property type="match status" value="1"/>
</dbReference>
<dbReference type="Pfam" id="PF04007">
    <property type="entry name" value="DUF354"/>
    <property type="match status" value="1"/>
</dbReference>
<dbReference type="InterPro" id="IPR007152">
    <property type="entry name" value="DUF354"/>
</dbReference>
<evidence type="ECO:0000313" key="1">
    <source>
        <dbReference type="EMBL" id="QLG29581.1"/>
    </source>
</evidence>
<geneLocation type="plasmid" evidence="1 2">
    <name>unnamed1</name>
</geneLocation>